<evidence type="ECO:0000313" key="2">
    <source>
        <dbReference type="EMBL" id="CAF3578253.1"/>
    </source>
</evidence>
<dbReference type="CDD" id="cd07067">
    <property type="entry name" value="HP_PGM_like"/>
    <property type="match status" value="1"/>
</dbReference>
<dbReference type="EMBL" id="CAJOBC010000374">
    <property type="protein sequence ID" value="CAF3578253.1"/>
    <property type="molecule type" value="Genomic_DNA"/>
</dbReference>
<accession>A0A813SFC7</accession>
<dbReference type="EMBL" id="CAJNOQ010000374">
    <property type="protein sequence ID" value="CAF0793812.1"/>
    <property type="molecule type" value="Genomic_DNA"/>
</dbReference>
<dbReference type="Pfam" id="PF00300">
    <property type="entry name" value="His_Phos_1"/>
    <property type="match status" value="1"/>
</dbReference>
<dbReference type="InterPro" id="IPR013078">
    <property type="entry name" value="His_Pase_superF_clade-1"/>
</dbReference>
<reference evidence="1" key="1">
    <citation type="submission" date="2021-02" db="EMBL/GenBank/DDBJ databases">
        <authorList>
            <person name="Nowell W R."/>
        </authorList>
    </citation>
    <scope>NUCLEOTIDE SEQUENCE</scope>
</reference>
<dbReference type="PANTHER" id="PTHR16469">
    <property type="entry name" value="UBIQUITIN-ASSOCIATED AND SH3 DOMAIN-CONTAINING BA-RELATED"/>
    <property type="match status" value="1"/>
</dbReference>
<dbReference type="AlphaFoldDB" id="A0A813SFC7"/>
<sequence length="291" mass="34033">MRHSERLDAILKNSNWPLEAFDTNGVYQPMNSQMLTLLPTRQNPYDYSLDPPLTKHGKNHAYHTGEFFRTLNLLPTKVYSSPAMRCIQTADTVLDGLGLRLKIPIRSDLALHEPSRKHLPLQPPDYYYKNGFNMDLKYQPLLSPLNTKIIMRENHLNYYRRMYMMLKRIITKVMRNSALSNYNSETILIITHRPCVAILAAMLNIDKIDNKLKYLRDIENKKRQEINFLSMVIAEYDHNLRQWNYLADFPEKIPAVLSKKTNIKQTEGMPLKLRNQNSAQASLENKKVVQE</sequence>
<evidence type="ECO:0000313" key="3">
    <source>
        <dbReference type="Proteomes" id="UP000663829"/>
    </source>
</evidence>
<comment type="caution">
    <text evidence="1">The sequence shown here is derived from an EMBL/GenBank/DDBJ whole genome shotgun (WGS) entry which is preliminary data.</text>
</comment>
<name>A0A813SFC7_9BILA</name>
<dbReference type="Gene3D" id="3.40.50.1240">
    <property type="entry name" value="Phosphoglycerate mutase-like"/>
    <property type="match status" value="1"/>
</dbReference>
<dbReference type="Proteomes" id="UP000663829">
    <property type="component" value="Unassembled WGS sequence"/>
</dbReference>
<protein>
    <submittedName>
        <fullName evidence="1">Uncharacterized protein</fullName>
    </submittedName>
</protein>
<dbReference type="SUPFAM" id="SSF53254">
    <property type="entry name" value="Phosphoglycerate mutase-like"/>
    <property type="match status" value="1"/>
</dbReference>
<organism evidence="1 3">
    <name type="scientific">Didymodactylos carnosus</name>
    <dbReference type="NCBI Taxonomy" id="1234261"/>
    <lineage>
        <taxon>Eukaryota</taxon>
        <taxon>Metazoa</taxon>
        <taxon>Spiralia</taxon>
        <taxon>Gnathifera</taxon>
        <taxon>Rotifera</taxon>
        <taxon>Eurotatoria</taxon>
        <taxon>Bdelloidea</taxon>
        <taxon>Philodinida</taxon>
        <taxon>Philodinidae</taxon>
        <taxon>Didymodactylos</taxon>
    </lineage>
</organism>
<proteinExistence type="predicted"/>
<dbReference type="Proteomes" id="UP000681722">
    <property type="component" value="Unassembled WGS sequence"/>
</dbReference>
<dbReference type="OrthoDB" id="414418at2759"/>
<dbReference type="InterPro" id="IPR029033">
    <property type="entry name" value="His_PPase_superfam"/>
</dbReference>
<keyword evidence="3" id="KW-1185">Reference proteome</keyword>
<dbReference type="InterPro" id="IPR051710">
    <property type="entry name" value="Phosphatase_SH3-domain"/>
</dbReference>
<evidence type="ECO:0000313" key="1">
    <source>
        <dbReference type="EMBL" id="CAF0793812.1"/>
    </source>
</evidence>
<gene>
    <name evidence="1" type="ORF">GPM918_LOCUS3143</name>
    <name evidence="2" type="ORF">SRO942_LOCUS3143</name>
</gene>
<dbReference type="PANTHER" id="PTHR16469:SF27">
    <property type="entry name" value="UBIQUITIN-ASSOCIATED AND SH3 DOMAIN-CONTAINING BA-RELATED"/>
    <property type="match status" value="1"/>
</dbReference>